<name>A0ACB9DLK4_ARCLA</name>
<evidence type="ECO:0000313" key="2">
    <source>
        <dbReference type="Proteomes" id="UP001055879"/>
    </source>
</evidence>
<proteinExistence type="predicted"/>
<dbReference type="Proteomes" id="UP001055879">
    <property type="component" value="Linkage Group LG03"/>
</dbReference>
<organism evidence="1 2">
    <name type="scientific">Arctium lappa</name>
    <name type="common">Greater burdock</name>
    <name type="synonym">Lappa major</name>
    <dbReference type="NCBI Taxonomy" id="4217"/>
    <lineage>
        <taxon>Eukaryota</taxon>
        <taxon>Viridiplantae</taxon>
        <taxon>Streptophyta</taxon>
        <taxon>Embryophyta</taxon>
        <taxon>Tracheophyta</taxon>
        <taxon>Spermatophyta</taxon>
        <taxon>Magnoliopsida</taxon>
        <taxon>eudicotyledons</taxon>
        <taxon>Gunneridae</taxon>
        <taxon>Pentapetalae</taxon>
        <taxon>asterids</taxon>
        <taxon>campanulids</taxon>
        <taxon>Asterales</taxon>
        <taxon>Asteraceae</taxon>
        <taxon>Carduoideae</taxon>
        <taxon>Cardueae</taxon>
        <taxon>Arctiinae</taxon>
        <taxon>Arctium</taxon>
    </lineage>
</organism>
<keyword evidence="2" id="KW-1185">Reference proteome</keyword>
<accession>A0ACB9DLK4</accession>
<comment type="caution">
    <text evidence="1">The sequence shown here is derived from an EMBL/GenBank/DDBJ whole genome shotgun (WGS) entry which is preliminary data.</text>
</comment>
<sequence>MFPRFPAFHTSKTLPLSSIFYKPSIVHDFTIDHPLPPSSASNVYFVNLVFSFLFVLSVLQKTSHLEDHGIQSKKVALERMRQKLRIPATIILSLCFFNNKSINF</sequence>
<reference evidence="1 2" key="2">
    <citation type="journal article" date="2022" name="Mol. Ecol. Resour.">
        <title>The genomes of chicory, endive, great burdock and yacon provide insights into Asteraceae paleo-polyploidization history and plant inulin production.</title>
        <authorList>
            <person name="Fan W."/>
            <person name="Wang S."/>
            <person name="Wang H."/>
            <person name="Wang A."/>
            <person name="Jiang F."/>
            <person name="Liu H."/>
            <person name="Zhao H."/>
            <person name="Xu D."/>
            <person name="Zhang Y."/>
        </authorList>
    </citation>
    <scope>NUCLEOTIDE SEQUENCE [LARGE SCALE GENOMIC DNA]</scope>
    <source>
        <strain evidence="2">cv. Niubang</strain>
    </source>
</reference>
<evidence type="ECO:0000313" key="1">
    <source>
        <dbReference type="EMBL" id="KAI3747420.1"/>
    </source>
</evidence>
<reference evidence="2" key="1">
    <citation type="journal article" date="2022" name="Mol. Ecol. Resour.">
        <title>The genomes of chicory, endive, great burdock and yacon provide insights into Asteraceae palaeo-polyploidization history and plant inulin production.</title>
        <authorList>
            <person name="Fan W."/>
            <person name="Wang S."/>
            <person name="Wang H."/>
            <person name="Wang A."/>
            <person name="Jiang F."/>
            <person name="Liu H."/>
            <person name="Zhao H."/>
            <person name="Xu D."/>
            <person name="Zhang Y."/>
        </authorList>
    </citation>
    <scope>NUCLEOTIDE SEQUENCE [LARGE SCALE GENOMIC DNA]</scope>
    <source>
        <strain evidence="2">cv. Niubang</strain>
    </source>
</reference>
<gene>
    <name evidence="1" type="ORF">L6452_09877</name>
</gene>
<protein>
    <submittedName>
        <fullName evidence="1">Uncharacterized protein</fullName>
    </submittedName>
</protein>
<dbReference type="EMBL" id="CM042049">
    <property type="protein sequence ID" value="KAI3747420.1"/>
    <property type="molecule type" value="Genomic_DNA"/>
</dbReference>